<dbReference type="GO" id="GO:0048738">
    <property type="term" value="P:cardiac muscle tissue development"/>
    <property type="evidence" value="ECO:0007669"/>
    <property type="project" value="TreeGrafter"/>
</dbReference>
<dbReference type="InterPro" id="IPR007110">
    <property type="entry name" value="Ig-like_dom"/>
</dbReference>
<feature type="domain" description="Ig-like" evidence="3">
    <location>
        <begin position="233"/>
        <end position="318"/>
    </location>
</feature>
<dbReference type="PROSITE" id="PS50853">
    <property type="entry name" value="FN3"/>
    <property type="match status" value="2"/>
</dbReference>
<dbReference type="SMART" id="SM00060">
    <property type="entry name" value="FN3"/>
    <property type="match status" value="2"/>
</dbReference>
<dbReference type="SUPFAM" id="SSF49265">
    <property type="entry name" value="Fibronectin type III"/>
    <property type="match status" value="1"/>
</dbReference>
<keyword evidence="6" id="KW-1185">Reference proteome</keyword>
<dbReference type="InterPro" id="IPR003599">
    <property type="entry name" value="Ig_sub"/>
</dbReference>
<dbReference type="PRINTS" id="PR00014">
    <property type="entry name" value="FNTYPEIII"/>
</dbReference>
<dbReference type="FunFam" id="2.60.40.10:FF:000002">
    <property type="entry name" value="Titin a"/>
    <property type="match status" value="1"/>
</dbReference>
<evidence type="ECO:0000259" key="4">
    <source>
        <dbReference type="PROSITE" id="PS50853"/>
    </source>
</evidence>
<dbReference type="InterPro" id="IPR003961">
    <property type="entry name" value="FN3_dom"/>
</dbReference>
<dbReference type="InterPro" id="IPR013783">
    <property type="entry name" value="Ig-like_fold"/>
</dbReference>
<dbReference type="InterPro" id="IPR036179">
    <property type="entry name" value="Ig-like_dom_sf"/>
</dbReference>
<dbReference type="PANTHER" id="PTHR14340:SF13">
    <property type="entry name" value="TITIN"/>
    <property type="match status" value="1"/>
</dbReference>
<dbReference type="PANTHER" id="PTHR14340">
    <property type="entry name" value="MICROFIBRIL-ASSOCIATED GLYCOPROTEIN 3"/>
    <property type="match status" value="1"/>
</dbReference>
<name>A0AAD6AF46_9TELE</name>
<evidence type="ECO:0000313" key="5">
    <source>
        <dbReference type="EMBL" id="KAJ4923663.1"/>
    </source>
</evidence>
<dbReference type="Pfam" id="PF00041">
    <property type="entry name" value="fn3"/>
    <property type="match status" value="2"/>
</dbReference>
<sequence length="326" mass="36210">MRISAENMYGISDPLESEEMRAKDLFRVPEAPEMPTVREVYATNALVLWTRPRDGGKPITNYILEKKEPAAKRWSRVTREPLYPATQYRVQDLVEGCEYEFRVMAENELGTGDPSVPSKPILAKDPIVCPSPPVTPESYDKTKDSVSLRWKMPRHDGKGRIFGYLVEYQNPGAVEWLPANETPEQCPDLHYVVTGLEDGKEYNFRIFTVNAAGKSDPAFVKTSVKVHDRMEEPELLLDANMARDHLAMLGSDITLSATIKGVPMPTVSWKKDDGDVPAHITVAVTASGSKVFIPKSTRADSGNYTLTAENAVGKKSITVVVLVLSK</sequence>
<dbReference type="GO" id="GO:0045214">
    <property type="term" value="P:sarcomere organization"/>
    <property type="evidence" value="ECO:0007669"/>
    <property type="project" value="TreeGrafter"/>
</dbReference>
<dbReference type="EMBL" id="JAPTMU010000026">
    <property type="protein sequence ID" value="KAJ4923663.1"/>
    <property type="molecule type" value="Genomic_DNA"/>
</dbReference>
<dbReference type="Gene3D" id="2.60.40.10">
    <property type="entry name" value="Immunoglobulins"/>
    <property type="match status" value="3"/>
</dbReference>
<dbReference type="InterPro" id="IPR003598">
    <property type="entry name" value="Ig_sub2"/>
</dbReference>
<dbReference type="FunFam" id="2.60.40.10:FF:000127">
    <property type="entry name" value="titin isoform X1"/>
    <property type="match status" value="1"/>
</dbReference>
<evidence type="ECO:0000313" key="6">
    <source>
        <dbReference type="Proteomes" id="UP001219934"/>
    </source>
</evidence>
<dbReference type="CDD" id="cd00063">
    <property type="entry name" value="FN3"/>
    <property type="match status" value="2"/>
</dbReference>
<dbReference type="PROSITE" id="PS50835">
    <property type="entry name" value="IG_LIKE"/>
    <property type="match status" value="1"/>
</dbReference>
<keyword evidence="1" id="KW-0677">Repeat</keyword>
<keyword evidence="2" id="KW-0393">Immunoglobulin domain</keyword>
<dbReference type="GO" id="GO:0008307">
    <property type="term" value="F:structural constituent of muscle"/>
    <property type="evidence" value="ECO:0007669"/>
    <property type="project" value="TreeGrafter"/>
</dbReference>
<dbReference type="SMART" id="SM00409">
    <property type="entry name" value="IG"/>
    <property type="match status" value="1"/>
</dbReference>
<protein>
    <recommendedName>
        <fullName evidence="7">Titin</fullName>
    </recommendedName>
</protein>
<dbReference type="SUPFAM" id="SSF48726">
    <property type="entry name" value="Immunoglobulin"/>
    <property type="match status" value="1"/>
</dbReference>
<dbReference type="Proteomes" id="UP001219934">
    <property type="component" value="Unassembled WGS sequence"/>
</dbReference>
<feature type="domain" description="Fibronectin type-III" evidence="4">
    <location>
        <begin position="31"/>
        <end position="126"/>
    </location>
</feature>
<gene>
    <name evidence="5" type="ORF">JOQ06_014147</name>
</gene>
<dbReference type="Pfam" id="PF07679">
    <property type="entry name" value="I-set"/>
    <property type="match status" value="1"/>
</dbReference>
<dbReference type="SMART" id="SM00408">
    <property type="entry name" value="IGc2"/>
    <property type="match status" value="1"/>
</dbReference>
<dbReference type="InterPro" id="IPR013098">
    <property type="entry name" value="Ig_I-set"/>
</dbReference>
<accession>A0AAD6AF46</accession>
<feature type="domain" description="Fibronectin type-III" evidence="4">
    <location>
        <begin position="132"/>
        <end position="229"/>
    </location>
</feature>
<reference evidence="5" key="1">
    <citation type="submission" date="2022-11" db="EMBL/GenBank/DDBJ databases">
        <title>Chromosome-level genome of Pogonophryne albipinna.</title>
        <authorList>
            <person name="Jo E."/>
        </authorList>
    </citation>
    <scope>NUCLEOTIDE SEQUENCE</scope>
    <source>
        <strain evidence="5">SGF0006</strain>
        <tissue evidence="5">Muscle</tissue>
    </source>
</reference>
<dbReference type="InterPro" id="IPR036116">
    <property type="entry name" value="FN3_sf"/>
</dbReference>
<evidence type="ECO:0000259" key="3">
    <source>
        <dbReference type="PROSITE" id="PS50835"/>
    </source>
</evidence>
<dbReference type="AlphaFoldDB" id="A0AAD6AF46"/>
<evidence type="ECO:0000256" key="1">
    <source>
        <dbReference type="ARBA" id="ARBA00022737"/>
    </source>
</evidence>
<evidence type="ECO:0000256" key="2">
    <source>
        <dbReference type="ARBA" id="ARBA00023319"/>
    </source>
</evidence>
<dbReference type="FunFam" id="2.60.40.10:FF:000135">
    <property type="entry name" value="Titin a"/>
    <property type="match status" value="1"/>
</dbReference>
<comment type="caution">
    <text evidence="5">The sequence shown here is derived from an EMBL/GenBank/DDBJ whole genome shotgun (WGS) entry which is preliminary data.</text>
</comment>
<evidence type="ECO:0008006" key="7">
    <source>
        <dbReference type="Google" id="ProtNLM"/>
    </source>
</evidence>
<dbReference type="GO" id="GO:0031430">
    <property type="term" value="C:M band"/>
    <property type="evidence" value="ECO:0007669"/>
    <property type="project" value="TreeGrafter"/>
</dbReference>
<organism evidence="5 6">
    <name type="scientific">Pogonophryne albipinna</name>
    <dbReference type="NCBI Taxonomy" id="1090488"/>
    <lineage>
        <taxon>Eukaryota</taxon>
        <taxon>Metazoa</taxon>
        <taxon>Chordata</taxon>
        <taxon>Craniata</taxon>
        <taxon>Vertebrata</taxon>
        <taxon>Euteleostomi</taxon>
        <taxon>Actinopterygii</taxon>
        <taxon>Neopterygii</taxon>
        <taxon>Teleostei</taxon>
        <taxon>Neoteleostei</taxon>
        <taxon>Acanthomorphata</taxon>
        <taxon>Eupercaria</taxon>
        <taxon>Perciformes</taxon>
        <taxon>Notothenioidei</taxon>
        <taxon>Pogonophryne</taxon>
    </lineage>
</organism>
<proteinExistence type="predicted"/>